<evidence type="ECO:0000256" key="4">
    <source>
        <dbReference type="ARBA" id="ARBA00022679"/>
    </source>
</evidence>
<dbReference type="InterPro" id="IPR000700">
    <property type="entry name" value="PAS-assoc_C"/>
</dbReference>
<dbReference type="InterPro" id="IPR036097">
    <property type="entry name" value="HisK_dim/P_sf"/>
</dbReference>
<keyword evidence="4" id="KW-0808">Transferase</keyword>
<dbReference type="InterPro" id="IPR013655">
    <property type="entry name" value="PAS_fold_3"/>
</dbReference>
<evidence type="ECO:0000259" key="11">
    <source>
        <dbReference type="PROSITE" id="PS50110"/>
    </source>
</evidence>
<dbReference type="CDD" id="cd00156">
    <property type="entry name" value="REC"/>
    <property type="match status" value="1"/>
</dbReference>
<dbReference type="PROSITE" id="PS50110">
    <property type="entry name" value="RESPONSE_REGULATORY"/>
    <property type="match status" value="1"/>
</dbReference>
<dbReference type="Pfam" id="PF02518">
    <property type="entry name" value="HATPase_c"/>
    <property type="match status" value="1"/>
</dbReference>
<feature type="modified residue" description="4-aspartylphosphate" evidence="9">
    <location>
        <position position="470"/>
    </location>
</feature>
<keyword evidence="6" id="KW-0418">Kinase</keyword>
<evidence type="ECO:0000313" key="14">
    <source>
        <dbReference type="EMBL" id="PZR15378.1"/>
    </source>
</evidence>
<dbReference type="SMART" id="SM00387">
    <property type="entry name" value="HATPase_c"/>
    <property type="match status" value="1"/>
</dbReference>
<feature type="domain" description="PAS" evidence="12">
    <location>
        <begin position="55"/>
        <end position="124"/>
    </location>
</feature>
<evidence type="ECO:0000259" key="10">
    <source>
        <dbReference type="PROSITE" id="PS50109"/>
    </source>
</evidence>
<proteinExistence type="predicted"/>
<dbReference type="InterPro" id="IPR035965">
    <property type="entry name" value="PAS-like_dom_sf"/>
</dbReference>
<dbReference type="InterPro" id="IPR004358">
    <property type="entry name" value="Sig_transdc_His_kin-like_C"/>
</dbReference>
<dbReference type="CDD" id="cd00130">
    <property type="entry name" value="PAS"/>
    <property type="match status" value="1"/>
</dbReference>
<dbReference type="Pfam" id="PF00072">
    <property type="entry name" value="Response_reg"/>
    <property type="match status" value="1"/>
</dbReference>
<feature type="domain" description="Histidine kinase" evidence="10">
    <location>
        <begin position="191"/>
        <end position="402"/>
    </location>
</feature>
<dbReference type="InterPro" id="IPR011006">
    <property type="entry name" value="CheY-like_superfamily"/>
</dbReference>
<dbReference type="SUPFAM" id="SSF47384">
    <property type="entry name" value="Homodimeric domain of signal transducing histidine kinase"/>
    <property type="match status" value="1"/>
</dbReference>
<evidence type="ECO:0000256" key="1">
    <source>
        <dbReference type="ARBA" id="ARBA00000085"/>
    </source>
</evidence>
<dbReference type="SUPFAM" id="SSF55874">
    <property type="entry name" value="ATPase domain of HSP90 chaperone/DNA topoisomerase II/histidine kinase"/>
    <property type="match status" value="1"/>
</dbReference>
<dbReference type="SUPFAM" id="SSF55785">
    <property type="entry name" value="PYP-like sensor domain (PAS domain)"/>
    <property type="match status" value="1"/>
</dbReference>
<feature type="domain" description="PAC" evidence="13">
    <location>
        <begin position="127"/>
        <end position="178"/>
    </location>
</feature>
<dbReference type="EMBL" id="QFQP01000005">
    <property type="protein sequence ID" value="PZR15378.1"/>
    <property type="molecule type" value="Genomic_DNA"/>
</dbReference>
<dbReference type="PRINTS" id="PR00344">
    <property type="entry name" value="BCTRLSENSOR"/>
</dbReference>
<evidence type="ECO:0000259" key="13">
    <source>
        <dbReference type="PROSITE" id="PS50113"/>
    </source>
</evidence>
<evidence type="ECO:0000256" key="7">
    <source>
        <dbReference type="ARBA" id="ARBA00022840"/>
    </source>
</evidence>
<dbReference type="PROSITE" id="PS50112">
    <property type="entry name" value="PAS"/>
    <property type="match status" value="1"/>
</dbReference>
<dbReference type="AlphaFoldDB" id="A0A2W5V1P8"/>
<keyword evidence="8" id="KW-0902">Two-component regulatory system</keyword>
<keyword evidence="3 9" id="KW-0597">Phosphoprotein</keyword>
<dbReference type="InterPro" id="IPR001610">
    <property type="entry name" value="PAC"/>
</dbReference>
<evidence type="ECO:0000259" key="12">
    <source>
        <dbReference type="PROSITE" id="PS50112"/>
    </source>
</evidence>
<evidence type="ECO:0000256" key="2">
    <source>
        <dbReference type="ARBA" id="ARBA00012438"/>
    </source>
</evidence>
<dbReference type="Pfam" id="PF08447">
    <property type="entry name" value="PAS_3"/>
    <property type="match status" value="1"/>
</dbReference>
<sequence length="537" mass="58958">MPACPVRGLALPALRRRVPERRAELHGDGRRTSVPLKHRESVTLESAVGLLPDDDVEVVRLAVDATGVGVWSLDLRTGVTMWNRRMYELTGLDTPINPERYIQYVHSDDQAVVEQTIRTTMDTGQFHSLPHRFVRPDGKVRWMQVYGRVMHENGAPFRIVGGNVDITEQRELEERFRASHRLETVGQLAAGISHNFNNLLATILPAIELAKDATRGDVQAALEEAAVAGTRAAELVRQVTTWSRKDSTQSTTIEPIDGLVERVVGMCRRFFEPMFIIDVKLKSGVAVRCQLAELEQAVMNLLVNARDALRDAGSMLPRIEASCERVSENTVRVRISDNGPGIEPQVLSHIFEPFFTTKPVGSGTGLGLSTVMACADRLGGTVRCDTTLGRGATFELFLPIAREVRTPVTQSQLTDGGGAVVLVVDDEAPLRRAIARLLVRHGYKVIQAEDGRAALAVLRSDEVVSVVLLDQAMPSGAGHTYVAQMRSLRPGLPILFHTGHDVVEEHRALVDDVLLKPVPTDVLLTALATHRKPRTSG</sequence>
<dbReference type="InterPro" id="IPR000014">
    <property type="entry name" value="PAS"/>
</dbReference>
<dbReference type="Gene3D" id="3.30.565.10">
    <property type="entry name" value="Histidine kinase-like ATPase, C-terminal domain"/>
    <property type="match status" value="1"/>
</dbReference>
<evidence type="ECO:0000313" key="15">
    <source>
        <dbReference type="Proteomes" id="UP000249061"/>
    </source>
</evidence>
<dbReference type="InterPro" id="IPR003594">
    <property type="entry name" value="HATPase_dom"/>
</dbReference>
<dbReference type="NCBIfam" id="TIGR00229">
    <property type="entry name" value="sensory_box"/>
    <property type="match status" value="1"/>
</dbReference>
<dbReference type="InterPro" id="IPR001789">
    <property type="entry name" value="Sig_transdc_resp-reg_receiver"/>
</dbReference>
<dbReference type="PROSITE" id="PS50109">
    <property type="entry name" value="HIS_KIN"/>
    <property type="match status" value="1"/>
</dbReference>
<keyword evidence="5" id="KW-0547">Nucleotide-binding</keyword>
<dbReference type="Proteomes" id="UP000249061">
    <property type="component" value="Unassembled WGS sequence"/>
</dbReference>
<dbReference type="PROSITE" id="PS50113">
    <property type="entry name" value="PAC"/>
    <property type="match status" value="1"/>
</dbReference>
<evidence type="ECO:0000256" key="8">
    <source>
        <dbReference type="ARBA" id="ARBA00023012"/>
    </source>
</evidence>
<dbReference type="InterPro" id="IPR005467">
    <property type="entry name" value="His_kinase_dom"/>
</dbReference>
<keyword evidence="7" id="KW-0067">ATP-binding</keyword>
<dbReference type="GO" id="GO:0005524">
    <property type="term" value="F:ATP binding"/>
    <property type="evidence" value="ECO:0007669"/>
    <property type="project" value="UniProtKB-KW"/>
</dbReference>
<dbReference type="SMART" id="SM00448">
    <property type="entry name" value="REC"/>
    <property type="match status" value="1"/>
</dbReference>
<gene>
    <name evidence="14" type="ORF">DI536_07955</name>
</gene>
<comment type="caution">
    <text evidence="14">The sequence shown here is derived from an EMBL/GenBank/DDBJ whole genome shotgun (WGS) entry which is preliminary data.</text>
</comment>
<dbReference type="SUPFAM" id="SSF52172">
    <property type="entry name" value="CheY-like"/>
    <property type="match status" value="1"/>
</dbReference>
<evidence type="ECO:0000256" key="5">
    <source>
        <dbReference type="ARBA" id="ARBA00022741"/>
    </source>
</evidence>
<dbReference type="Gene3D" id="3.30.450.20">
    <property type="entry name" value="PAS domain"/>
    <property type="match status" value="1"/>
</dbReference>
<dbReference type="SMART" id="SM00091">
    <property type="entry name" value="PAS"/>
    <property type="match status" value="1"/>
</dbReference>
<dbReference type="PANTHER" id="PTHR43065:SF46">
    <property type="entry name" value="C4-DICARBOXYLATE TRANSPORT SENSOR PROTEIN DCTB"/>
    <property type="match status" value="1"/>
</dbReference>
<evidence type="ECO:0000256" key="3">
    <source>
        <dbReference type="ARBA" id="ARBA00022553"/>
    </source>
</evidence>
<dbReference type="InterPro" id="IPR003661">
    <property type="entry name" value="HisK_dim/P_dom"/>
</dbReference>
<comment type="catalytic activity">
    <reaction evidence="1">
        <text>ATP + protein L-histidine = ADP + protein N-phospho-L-histidine.</text>
        <dbReference type="EC" id="2.7.13.3"/>
    </reaction>
</comment>
<reference evidence="14 15" key="1">
    <citation type="submission" date="2017-08" db="EMBL/GenBank/DDBJ databases">
        <title>Infants hospitalized years apart are colonized by the same room-sourced microbial strains.</title>
        <authorList>
            <person name="Brooks B."/>
            <person name="Olm M.R."/>
            <person name="Firek B.A."/>
            <person name="Baker R."/>
            <person name="Thomas B.C."/>
            <person name="Morowitz M.J."/>
            <person name="Banfield J.F."/>
        </authorList>
    </citation>
    <scope>NUCLEOTIDE SEQUENCE [LARGE SCALE GENOMIC DNA]</scope>
    <source>
        <strain evidence="14">S2_003_000_R2_14</strain>
    </source>
</reference>
<organism evidence="14 15">
    <name type="scientific">Archangium gephyra</name>
    <dbReference type="NCBI Taxonomy" id="48"/>
    <lineage>
        <taxon>Bacteria</taxon>
        <taxon>Pseudomonadati</taxon>
        <taxon>Myxococcota</taxon>
        <taxon>Myxococcia</taxon>
        <taxon>Myxococcales</taxon>
        <taxon>Cystobacterineae</taxon>
        <taxon>Archangiaceae</taxon>
        <taxon>Archangium</taxon>
    </lineage>
</organism>
<dbReference type="Gene3D" id="2.10.70.100">
    <property type="match status" value="1"/>
</dbReference>
<dbReference type="GO" id="GO:0000155">
    <property type="term" value="F:phosphorelay sensor kinase activity"/>
    <property type="evidence" value="ECO:0007669"/>
    <property type="project" value="InterPro"/>
</dbReference>
<evidence type="ECO:0000256" key="9">
    <source>
        <dbReference type="PROSITE-ProRule" id="PRU00169"/>
    </source>
</evidence>
<evidence type="ECO:0000256" key="6">
    <source>
        <dbReference type="ARBA" id="ARBA00022777"/>
    </source>
</evidence>
<dbReference type="PANTHER" id="PTHR43065">
    <property type="entry name" value="SENSOR HISTIDINE KINASE"/>
    <property type="match status" value="1"/>
</dbReference>
<accession>A0A2W5V1P8</accession>
<dbReference type="Gene3D" id="1.10.287.130">
    <property type="match status" value="1"/>
</dbReference>
<dbReference type="EC" id="2.7.13.3" evidence="2"/>
<feature type="domain" description="Response regulatory" evidence="11">
    <location>
        <begin position="420"/>
        <end position="531"/>
    </location>
</feature>
<dbReference type="Gene3D" id="3.40.50.2300">
    <property type="match status" value="1"/>
</dbReference>
<dbReference type="InterPro" id="IPR036890">
    <property type="entry name" value="HATPase_C_sf"/>
</dbReference>
<protein>
    <recommendedName>
        <fullName evidence="2">histidine kinase</fullName>
        <ecNumber evidence="2">2.7.13.3</ecNumber>
    </recommendedName>
</protein>
<dbReference type="SMART" id="SM00086">
    <property type="entry name" value="PAC"/>
    <property type="match status" value="1"/>
</dbReference>
<name>A0A2W5V1P8_9BACT</name>
<dbReference type="SMART" id="SM00388">
    <property type="entry name" value="HisKA"/>
    <property type="match status" value="1"/>
</dbReference>